<evidence type="ECO:0000313" key="3">
    <source>
        <dbReference type="Proteomes" id="UP000298030"/>
    </source>
</evidence>
<evidence type="ECO:0000256" key="1">
    <source>
        <dbReference type="SAM" id="MobiDB-lite"/>
    </source>
</evidence>
<feature type="compositionally biased region" description="Low complexity" evidence="1">
    <location>
        <begin position="51"/>
        <end position="66"/>
    </location>
</feature>
<protein>
    <submittedName>
        <fullName evidence="2">Uncharacterized protein</fullName>
    </submittedName>
</protein>
<dbReference type="Proteomes" id="UP000298030">
    <property type="component" value="Unassembled WGS sequence"/>
</dbReference>
<evidence type="ECO:0000313" key="2">
    <source>
        <dbReference type="EMBL" id="TEB22255.1"/>
    </source>
</evidence>
<comment type="caution">
    <text evidence="2">The sequence shown here is derived from an EMBL/GenBank/DDBJ whole genome shotgun (WGS) entry which is preliminary data.</text>
</comment>
<accession>A0A4Y7SKB2</accession>
<dbReference type="EMBL" id="QPFP01000094">
    <property type="protein sequence ID" value="TEB22255.1"/>
    <property type="molecule type" value="Genomic_DNA"/>
</dbReference>
<organism evidence="2 3">
    <name type="scientific">Coprinellus micaceus</name>
    <name type="common">Glistening ink-cap mushroom</name>
    <name type="synonym">Coprinus micaceus</name>
    <dbReference type="NCBI Taxonomy" id="71717"/>
    <lineage>
        <taxon>Eukaryota</taxon>
        <taxon>Fungi</taxon>
        <taxon>Dikarya</taxon>
        <taxon>Basidiomycota</taxon>
        <taxon>Agaricomycotina</taxon>
        <taxon>Agaricomycetes</taxon>
        <taxon>Agaricomycetidae</taxon>
        <taxon>Agaricales</taxon>
        <taxon>Agaricineae</taxon>
        <taxon>Psathyrellaceae</taxon>
        <taxon>Coprinellus</taxon>
    </lineage>
</organism>
<dbReference type="AlphaFoldDB" id="A0A4Y7SKB2"/>
<feature type="region of interest" description="Disordered" evidence="1">
    <location>
        <begin position="51"/>
        <end position="126"/>
    </location>
</feature>
<keyword evidence="3" id="KW-1185">Reference proteome</keyword>
<name>A0A4Y7SKB2_COPMI</name>
<gene>
    <name evidence="2" type="ORF">FA13DRAFT_1716183</name>
</gene>
<proteinExistence type="predicted"/>
<sequence>MSPHQFCGTNCTATFDTPKGLRHHQNTCIVYLAFLDSAQALQAANAAKASQQLSSGRSWRSSNSRSFLKLPAKPRTSGLVPVPSVVTGPFDGIPTASTSSAIGGPSTPSPNDSGLRPDSPMDVDGDDISLGIVNDVPQAIEDLIRAAHRTVYGVRPYGNGT</sequence>
<reference evidence="2 3" key="1">
    <citation type="journal article" date="2019" name="Nat. Ecol. Evol.">
        <title>Megaphylogeny resolves global patterns of mushroom evolution.</title>
        <authorList>
            <person name="Varga T."/>
            <person name="Krizsan K."/>
            <person name="Foldi C."/>
            <person name="Dima B."/>
            <person name="Sanchez-Garcia M."/>
            <person name="Sanchez-Ramirez S."/>
            <person name="Szollosi G.J."/>
            <person name="Szarkandi J.G."/>
            <person name="Papp V."/>
            <person name="Albert L."/>
            <person name="Andreopoulos W."/>
            <person name="Angelini C."/>
            <person name="Antonin V."/>
            <person name="Barry K.W."/>
            <person name="Bougher N.L."/>
            <person name="Buchanan P."/>
            <person name="Buyck B."/>
            <person name="Bense V."/>
            <person name="Catcheside P."/>
            <person name="Chovatia M."/>
            <person name="Cooper J."/>
            <person name="Damon W."/>
            <person name="Desjardin D."/>
            <person name="Finy P."/>
            <person name="Geml J."/>
            <person name="Haridas S."/>
            <person name="Hughes K."/>
            <person name="Justo A."/>
            <person name="Karasinski D."/>
            <person name="Kautmanova I."/>
            <person name="Kiss B."/>
            <person name="Kocsube S."/>
            <person name="Kotiranta H."/>
            <person name="LaButti K.M."/>
            <person name="Lechner B.E."/>
            <person name="Liimatainen K."/>
            <person name="Lipzen A."/>
            <person name="Lukacs Z."/>
            <person name="Mihaltcheva S."/>
            <person name="Morgado L.N."/>
            <person name="Niskanen T."/>
            <person name="Noordeloos M.E."/>
            <person name="Ohm R.A."/>
            <person name="Ortiz-Santana B."/>
            <person name="Ovrebo C."/>
            <person name="Racz N."/>
            <person name="Riley R."/>
            <person name="Savchenko A."/>
            <person name="Shiryaev A."/>
            <person name="Soop K."/>
            <person name="Spirin V."/>
            <person name="Szebenyi C."/>
            <person name="Tomsovsky M."/>
            <person name="Tulloss R.E."/>
            <person name="Uehling J."/>
            <person name="Grigoriev I.V."/>
            <person name="Vagvolgyi C."/>
            <person name="Papp T."/>
            <person name="Martin F.M."/>
            <person name="Miettinen O."/>
            <person name="Hibbett D.S."/>
            <person name="Nagy L.G."/>
        </authorList>
    </citation>
    <scope>NUCLEOTIDE SEQUENCE [LARGE SCALE GENOMIC DNA]</scope>
    <source>
        <strain evidence="2 3">FP101781</strain>
    </source>
</reference>